<reference evidence="1 2" key="1">
    <citation type="journal article" date="2016" name="Nat. Commun.">
        <title>Thousands of microbial genomes shed light on interconnected biogeochemical processes in an aquifer system.</title>
        <authorList>
            <person name="Anantharaman K."/>
            <person name="Brown C.T."/>
            <person name="Hug L.A."/>
            <person name="Sharon I."/>
            <person name="Castelle C.J."/>
            <person name="Probst A.J."/>
            <person name="Thomas B.C."/>
            <person name="Singh A."/>
            <person name="Wilkins M.J."/>
            <person name="Karaoz U."/>
            <person name="Brodie E.L."/>
            <person name="Williams K.H."/>
            <person name="Hubbard S.S."/>
            <person name="Banfield J.F."/>
        </authorList>
    </citation>
    <scope>NUCLEOTIDE SEQUENCE [LARGE SCALE GENOMIC DNA]</scope>
</reference>
<gene>
    <name evidence="1" type="ORF">A3A79_03065</name>
</gene>
<dbReference type="EMBL" id="MFJV01000001">
    <property type="protein sequence ID" value="OGG24146.1"/>
    <property type="molecule type" value="Genomic_DNA"/>
</dbReference>
<name>A0A1F6AHS7_9BACT</name>
<comment type="caution">
    <text evidence="1">The sequence shown here is derived from an EMBL/GenBank/DDBJ whole genome shotgun (WGS) entry which is preliminary data.</text>
</comment>
<dbReference type="Proteomes" id="UP000178759">
    <property type="component" value="Unassembled WGS sequence"/>
</dbReference>
<proteinExistence type="predicted"/>
<evidence type="ECO:0000313" key="2">
    <source>
        <dbReference type="Proteomes" id="UP000178759"/>
    </source>
</evidence>
<accession>A0A1F6AHS7</accession>
<protein>
    <submittedName>
        <fullName evidence="1">Uncharacterized protein</fullName>
    </submittedName>
</protein>
<dbReference type="AlphaFoldDB" id="A0A1F6AHS7"/>
<dbReference type="STRING" id="1798392.A3A79_03065"/>
<evidence type="ECO:0000313" key="1">
    <source>
        <dbReference type="EMBL" id="OGG24146.1"/>
    </source>
</evidence>
<organism evidence="1 2">
    <name type="scientific">Candidatus Gottesmanbacteria bacterium RIFCSPLOWO2_01_FULL_43_11b</name>
    <dbReference type="NCBI Taxonomy" id="1798392"/>
    <lineage>
        <taxon>Bacteria</taxon>
        <taxon>Candidatus Gottesmaniibacteriota</taxon>
    </lineage>
</organism>
<sequence>MNIRTFLIGFLVVLFIGGVGYKVFERQQEGSFVNWYDQTLKEEFDLSVEVNKAQKEGYSSVQNYTTADANRPLSDTLDSIDEIISATKLLQNQQTEYNRVVEENQKDVEKFVRRAKFFFSNKEYQELLQTLTDSYGERKYIRDVNSIRIDFILNLFEVLRDFEIAQDHYRKYGSSSFETIGDTYGELSSLEKYAQNDFSFKNQEAIKEKLSFEFDVLTRYREYLKSYYVVLRDLARGNYDTASYKRGKLATDSYNLAIDWDRLWRDSDAVVSNKTKSLLSSYLTQWEAVNDLGKDFSSLDLLLCRIYSTKLDLYSIVTDKESHATSSGDLLLDLSSVAPKTTDLDKLVDASIIEYAYATDSATLFTCHNRKTNESYTFSYSMN</sequence>